<evidence type="ECO:0000259" key="10">
    <source>
        <dbReference type="Pfam" id="PF05697"/>
    </source>
</evidence>
<dbReference type="GO" id="GO:0051083">
    <property type="term" value="P:'de novo' cotranslational protein folding"/>
    <property type="evidence" value="ECO:0007669"/>
    <property type="project" value="TreeGrafter"/>
</dbReference>
<dbReference type="InterPro" id="IPR037041">
    <property type="entry name" value="Trigger_fac_C_sf"/>
</dbReference>
<comment type="caution">
    <text evidence="12">The sequence shown here is derived from an EMBL/GenBank/DDBJ whole genome shotgun (WGS) entry which is preliminary data.</text>
</comment>
<dbReference type="InterPro" id="IPR027304">
    <property type="entry name" value="Trigger_fact/SurA_dom_sf"/>
</dbReference>
<dbReference type="EMBL" id="PCTA01000022">
    <property type="protein sequence ID" value="PIP61614.1"/>
    <property type="molecule type" value="Genomic_DNA"/>
</dbReference>
<dbReference type="PANTHER" id="PTHR30560">
    <property type="entry name" value="TRIGGER FACTOR CHAPERONE AND PEPTIDYL-PROLYL CIS/TRANS ISOMERASE"/>
    <property type="match status" value="1"/>
</dbReference>
<comment type="subcellular location">
    <subcellularLocation>
        <location evidence="2">Cytoplasm</location>
    </subcellularLocation>
</comment>
<dbReference type="Proteomes" id="UP000231246">
    <property type="component" value="Unassembled WGS sequence"/>
</dbReference>
<dbReference type="InterPro" id="IPR005215">
    <property type="entry name" value="Trig_fac"/>
</dbReference>
<evidence type="ECO:0000256" key="1">
    <source>
        <dbReference type="ARBA" id="ARBA00000971"/>
    </source>
</evidence>
<dbReference type="GO" id="GO:0003755">
    <property type="term" value="F:peptidyl-prolyl cis-trans isomerase activity"/>
    <property type="evidence" value="ECO:0007669"/>
    <property type="project" value="UniProtKB-KW"/>
</dbReference>
<dbReference type="EC" id="5.2.1.8" evidence="4"/>
<dbReference type="SUPFAM" id="SSF109998">
    <property type="entry name" value="Triger factor/SurA peptide-binding domain-like"/>
    <property type="match status" value="1"/>
</dbReference>
<dbReference type="Gene3D" id="3.30.70.1050">
    <property type="entry name" value="Trigger factor ribosome-binding domain"/>
    <property type="match status" value="1"/>
</dbReference>
<comment type="similarity">
    <text evidence="3">Belongs to the FKBP-type PPIase family. Tig subfamily.</text>
</comment>
<dbReference type="Pfam" id="PF05698">
    <property type="entry name" value="Trigger_C"/>
    <property type="match status" value="1"/>
</dbReference>
<name>A0A2H0BVI5_9BACT</name>
<dbReference type="Gene3D" id="1.10.3120.10">
    <property type="entry name" value="Trigger factor, C-terminal domain"/>
    <property type="match status" value="1"/>
</dbReference>
<dbReference type="InterPro" id="IPR036611">
    <property type="entry name" value="Trigger_fac_ribosome-bd_sf"/>
</dbReference>
<dbReference type="GO" id="GO:0015031">
    <property type="term" value="P:protein transport"/>
    <property type="evidence" value="ECO:0007669"/>
    <property type="project" value="InterPro"/>
</dbReference>
<gene>
    <name evidence="12" type="ORF">COW99_03115</name>
</gene>
<dbReference type="SUPFAM" id="SSF102735">
    <property type="entry name" value="Trigger factor ribosome-binding domain"/>
    <property type="match status" value="1"/>
</dbReference>
<accession>A0A2H0BVI5</accession>
<keyword evidence="7" id="KW-0143">Chaperone</keyword>
<protein>
    <recommendedName>
        <fullName evidence="5">Trigger factor</fullName>
        <ecNumber evidence="4">5.2.1.8</ecNumber>
    </recommendedName>
    <alternativeName>
        <fullName evidence="9">PPIase</fullName>
    </alternativeName>
</protein>
<dbReference type="GO" id="GO:0043335">
    <property type="term" value="P:protein unfolding"/>
    <property type="evidence" value="ECO:0007669"/>
    <property type="project" value="TreeGrafter"/>
</dbReference>
<reference evidence="12 13" key="1">
    <citation type="submission" date="2017-09" db="EMBL/GenBank/DDBJ databases">
        <title>Depth-based differentiation of microbial function through sediment-hosted aquifers and enrichment of novel symbionts in the deep terrestrial subsurface.</title>
        <authorList>
            <person name="Probst A.J."/>
            <person name="Ladd B."/>
            <person name="Jarett J.K."/>
            <person name="Geller-Mcgrath D.E."/>
            <person name="Sieber C.M."/>
            <person name="Emerson J.B."/>
            <person name="Anantharaman K."/>
            <person name="Thomas B.C."/>
            <person name="Malmstrom R."/>
            <person name="Stieglmeier M."/>
            <person name="Klingl A."/>
            <person name="Woyke T."/>
            <person name="Ryan C.M."/>
            <person name="Banfield J.F."/>
        </authorList>
    </citation>
    <scope>NUCLEOTIDE SEQUENCE [LARGE SCALE GENOMIC DNA]</scope>
    <source>
        <strain evidence="12">CG22_combo_CG10-13_8_21_14_all_38_20</strain>
    </source>
</reference>
<keyword evidence="8" id="KW-0413">Isomerase</keyword>
<evidence type="ECO:0000259" key="11">
    <source>
        <dbReference type="Pfam" id="PF05698"/>
    </source>
</evidence>
<dbReference type="PANTHER" id="PTHR30560:SF3">
    <property type="entry name" value="TRIGGER FACTOR-LIKE PROTEIN TIG, CHLOROPLASTIC"/>
    <property type="match status" value="1"/>
</dbReference>
<evidence type="ECO:0000256" key="3">
    <source>
        <dbReference type="ARBA" id="ARBA00005464"/>
    </source>
</evidence>
<organism evidence="12 13">
    <name type="scientific">Candidatus Roizmanbacteria bacterium CG22_combo_CG10-13_8_21_14_all_38_20</name>
    <dbReference type="NCBI Taxonomy" id="1974862"/>
    <lineage>
        <taxon>Bacteria</taxon>
        <taxon>Candidatus Roizmaniibacteriota</taxon>
    </lineage>
</organism>
<evidence type="ECO:0000256" key="7">
    <source>
        <dbReference type="ARBA" id="ARBA00023186"/>
    </source>
</evidence>
<evidence type="ECO:0000256" key="8">
    <source>
        <dbReference type="ARBA" id="ARBA00023235"/>
    </source>
</evidence>
<evidence type="ECO:0000313" key="13">
    <source>
        <dbReference type="Proteomes" id="UP000231246"/>
    </source>
</evidence>
<dbReference type="GO" id="GO:0044183">
    <property type="term" value="F:protein folding chaperone"/>
    <property type="evidence" value="ECO:0007669"/>
    <property type="project" value="TreeGrafter"/>
</dbReference>
<evidence type="ECO:0000256" key="2">
    <source>
        <dbReference type="ARBA" id="ARBA00004496"/>
    </source>
</evidence>
<feature type="domain" description="Trigger factor C-terminal" evidence="11">
    <location>
        <begin position="135"/>
        <end position="266"/>
    </location>
</feature>
<comment type="catalytic activity">
    <reaction evidence="1">
        <text>[protein]-peptidylproline (omega=180) = [protein]-peptidylproline (omega=0)</text>
        <dbReference type="Rhea" id="RHEA:16237"/>
        <dbReference type="Rhea" id="RHEA-COMP:10747"/>
        <dbReference type="Rhea" id="RHEA-COMP:10748"/>
        <dbReference type="ChEBI" id="CHEBI:83833"/>
        <dbReference type="ChEBI" id="CHEBI:83834"/>
        <dbReference type="EC" id="5.2.1.8"/>
    </reaction>
</comment>
<feature type="domain" description="Trigger factor ribosome-binding bacterial" evidence="10">
    <location>
        <begin position="1"/>
        <end position="131"/>
    </location>
</feature>
<dbReference type="Pfam" id="PF05697">
    <property type="entry name" value="Trigger_N"/>
    <property type="match status" value="1"/>
</dbReference>
<keyword evidence="6" id="KW-0697">Rotamase</keyword>
<evidence type="ECO:0000256" key="4">
    <source>
        <dbReference type="ARBA" id="ARBA00013194"/>
    </source>
</evidence>
<dbReference type="GO" id="GO:0005737">
    <property type="term" value="C:cytoplasm"/>
    <property type="evidence" value="ECO:0007669"/>
    <property type="project" value="UniProtKB-SubCell"/>
</dbReference>
<evidence type="ECO:0000313" key="12">
    <source>
        <dbReference type="EMBL" id="PIP61614.1"/>
    </source>
</evidence>
<dbReference type="InterPro" id="IPR008881">
    <property type="entry name" value="Trigger_fac_ribosome-bd_bac"/>
</dbReference>
<dbReference type="AlphaFoldDB" id="A0A2H0BVI5"/>
<evidence type="ECO:0000256" key="6">
    <source>
        <dbReference type="ARBA" id="ARBA00023110"/>
    </source>
</evidence>
<evidence type="ECO:0000256" key="5">
    <source>
        <dbReference type="ARBA" id="ARBA00016902"/>
    </source>
</evidence>
<dbReference type="InterPro" id="IPR008880">
    <property type="entry name" value="Trigger_fac_C"/>
</dbReference>
<dbReference type="GO" id="GO:0043022">
    <property type="term" value="F:ribosome binding"/>
    <property type="evidence" value="ECO:0007669"/>
    <property type="project" value="TreeGrafter"/>
</dbReference>
<sequence length="267" mass="30801">MQTEITRQKDGAIDILLTILWKDVKIKYDSVVEQAVKHVVVKGFRKGKAPKNLAEQQLDLERMWQQTLEELLPVYYAKIVQQEKLQPVIQPRIQLQKAAPDNDLVVKITTAEKPVLKLGKYKKAVTILKKASKDKKVSLDEILGIILKEVELTLPVFMIEEQTNKELSSLIDQAKQVGMTIEKYAQSKGLSIEQLKVQKKQEAENTLKLEFILESIADEDKITVEDKEVEDFFKASKESLSTEDQNRQRYFVTSLIRRRKTLQHLLD</sequence>
<proteinExistence type="inferred from homology"/>
<evidence type="ECO:0000256" key="9">
    <source>
        <dbReference type="ARBA" id="ARBA00029986"/>
    </source>
</evidence>